<evidence type="ECO:0000313" key="8">
    <source>
        <dbReference type="EMBL" id="MCQ1538289.1"/>
    </source>
</evidence>
<keyword evidence="9" id="KW-1185">Reference proteome</keyword>
<protein>
    <recommendedName>
        <fullName evidence="10">Helicase</fullName>
    </recommendedName>
</protein>
<evidence type="ECO:0000313" key="9">
    <source>
        <dbReference type="Proteomes" id="UP001524383"/>
    </source>
</evidence>
<evidence type="ECO:0000256" key="4">
    <source>
        <dbReference type="ARBA" id="ARBA00022840"/>
    </source>
</evidence>
<dbReference type="GO" id="GO:0004386">
    <property type="term" value="F:helicase activity"/>
    <property type="evidence" value="ECO:0007669"/>
    <property type="project" value="UniProtKB-KW"/>
</dbReference>
<keyword evidence="2" id="KW-0378">Hydrolase</keyword>
<proteinExistence type="predicted"/>
<name>A0ABD4TKM5_9EURY</name>
<dbReference type="SMART" id="SM00487">
    <property type="entry name" value="DEXDc"/>
    <property type="match status" value="1"/>
</dbReference>
<dbReference type="PROSITE" id="PS51194">
    <property type="entry name" value="HELICASE_CTER"/>
    <property type="match status" value="1"/>
</dbReference>
<gene>
    <name evidence="8" type="ORF">FTO68_04705</name>
</gene>
<dbReference type="CDD" id="cd18793">
    <property type="entry name" value="SF2_C_SNF"/>
    <property type="match status" value="1"/>
</dbReference>
<keyword evidence="4" id="KW-0067">ATP-binding</keyword>
<keyword evidence="3" id="KW-0347">Helicase</keyword>
<accession>A0ABD4TKM5</accession>
<dbReference type="SUPFAM" id="SSF52540">
    <property type="entry name" value="P-loop containing nucleoside triphosphate hydrolases"/>
    <property type="match status" value="2"/>
</dbReference>
<organism evidence="8 9">
    <name type="scientific">Methanocalculus taiwanensis</name>
    <dbReference type="NCBI Taxonomy" id="106207"/>
    <lineage>
        <taxon>Archaea</taxon>
        <taxon>Methanobacteriati</taxon>
        <taxon>Methanobacteriota</taxon>
        <taxon>Stenosarchaea group</taxon>
        <taxon>Methanomicrobia</taxon>
        <taxon>Methanomicrobiales</taxon>
        <taxon>Methanocalculaceae</taxon>
        <taxon>Methanocalculus</taxon>
    </lineage>
</organism>
<feature type="coiled-coil region" evidence="5">
    <location>
        <begin position="989"/>
        <end position="1016"/>
    </location>
</feature>
<evidence type="ECO:0000256" key="5">
    <source>
        <dbReference type="SAM" id="Coils"/>
    </source>
</evidence>
<dbReference type="AlphaFoldDB" id="A0ABD4TKM5"/>
<dbReference type="InterPro" id="IPR014001">
    <property type="entry name" value="Helicase_ATP-bd"/>
</dbReference>
<dbReference type="InterPro" id="IPR057342">
    <property type="entry name" value="DEXDc_RapA"/>
</dbReference>
<comment type="caution">
    <text evidence="8">The sequence shown here is derived from an EMBL/GenBank/DDBJ whole genome shotgun (WGS) entry which is preliminary data.</text>
</comment>
<dbReference type="InterPro" id="IPR049730">
    <property type="entry name" value="SNF2/RAD54-like_C"/>
</dbReference>
<dbReference type="Gene3D" id="3.40.50.10810">
    <property type="entry name" value="Tandem AAA-ATPase domain"/>
    <property type="match status" value="1"/>
</dbReference>
<dbReference type="InterPro" id="IPR000330">
    <property type="entry name" value="SNF2_N"/>
</dbReference>
<evidence type="ECO:0000256" key="2">
    <source>
        <dbReference type="ARBA" id="ARBA00022801"/>
    </source>
</evidence>
<dbReference type="SMART" id="SM00490">
    <property type="entry name" value="HELICc"/>
    <property type="match status" value="1"/>
</dbReference>
<keyword evidence="1" id="KW-0547">Nucleotide-binding</keyword>
<evidence type="ECO:0000256" key="1">
    <source>
        <dbReference type="ARBA" id="ARBA00022741"/>
    </source>
</evidence>
<dbReference type="Pfam" id="PF00176">
    <property type="entry name" value="SNF2-rel_dom"/>
    <property type="match status" value="1"/>
</dbReference>
<feature type="domain" description="Helicase ATP-binding" evidence="6">
    <location>
        <begin position="113"/>
        <end position="294"/>
    </location>
</feature>
<dbReference type="CDD" id="cd18011">
    <property type="entry name" value="DEXDc_RapA"/>
    <property type="match status" value="1"/>
</dbReference>
<dbReference type="InterPro" id="IPR027417">
    <property type="entry name" value="P-loop_NTPase"/>
</dbReference>
<dbReference type="GO" id="GO:0016787">
    <property type="term" value="F:hydrolase activity"/>
    <property type="evidence" value="ECO:0007669"/>
    <property type="project" value="UniProtKB-KW"/>
</dbReference>
<dbReference type="InterPro" id="IPR038718">
    <property type="entry name" value="SNF2-like_sf"/>
</dbReference>
<dbReference type="RefSeq" id="WP_255332226.1">
    <property type="nucleotide sequence ID" value="NZ_VOTZ01000007.1"/>
</dbReference>
<dbReference type="GO" id="GO:0140097">
    <property type="term" value="F:catalytic activity, acting on DNA"/>
    <property type="evidence" value="ECO:0007669"/>
    <property type="project" value="UniProtKB-ARBA"/>
</dbReference>
<dbReference type="PANTHER" id="PTHR45766">
    <property type="entry name" value="DNA ANNEALING HELICASE AND ENDONUCLEASE ZRANB3 FAMILY MEMBER"/>
    <property type="match status" value="1"/>
</dbReference>
<dbReference type="PANTHER" id="PTHR45766:SF6">
    <property type="entry name" value="SWI_SNF-RELATED MATRIX-ASSOCIATED ACTIN-DEPENDENT REGULATOR OF CHROMATIN SUBFAMILY A-LIKE PROTEIN 1"/>
    <property type="match status" value="1"/>
</dbReference>
<dbReference type="Gene3D" id="3.40.50.300">
    <property type="entry name" value="P-loop containing nucleotide triphosphate hydrolases"/>
    <property type="match status" value="1"/>
</dbReference>
<sequence length="1031" mass="120767">MTSKKQFELGDIVYLIADPSRSGSIIKKLPNVRDKYRYEVYHSSQDIRQYFEDQISLVKQENIQPIENGYLTPKEFFARLNAFRLKNPISDSIYALHAARIQFIPFQFKPMLKLVRAEQPRILIADEVGVGKTIEAGLILRELESRQNISNVLIVCPKSLVTKWHEEMKRFDEDFHILDSSLLKHCLKETHRDGIWPTKFSKSIIHLELLRRDEYLNGIEGKRPIIGLRDLEPPPQFDLLIVDEAHHLRTPDTNTHSVARLLCSNAEAIIFLSATPIQTSSDNLFSLLNLLYPETFIDRRLFQEMIEPNTYLNAAVRHIRTKRPDLSWQEDAGLQLTEAIKTDWGLKGLIKDPRFVFWLKRFQQNNTLTDTERIQCLRDLEEIHPFASIINRTRRRDIGKFTIREPHTIMIHFDRKQQDFYDKLIDFRREYLSQYYDPVVIRLITDILERQAESCLYGLIPLLKDFVQSGSLYESSITDSNDFDNIELPQVIRQKAQEILDIAVELPEEDPKLKKLVEIVQNTINNDGPGKILIFSYFLHTLDYLKKHLDEYSIRVEVINGSVLDEEREYIRNRFRLEKTDPEAIDVLLSSEVGCEGLDYEFCDRLVNYDIPWNPMRIEQRIGRIDRFGQMSEKVLIYNFVTYGTIAERIFYRCFERLGIFADTLGDLEESLGTLTEELTQAAFNPSLTPEQLESKVSQLADNALRELEEQRRMEEEGKEIMSVDLLLQNEIQQIESENKFVTPEDLFSLIELYLEMRCANAKINVEGNMHSIVKIRLSKEDKGFLLEDIQKIKQNGKQYIEFKRWLDSSETSLSVTFNQEKALENRAIPFITPIHPLTKMATYYWTTDRTELVTSIEVQDTLYSSGTYQFAIYLWETVAERSELLLLPLVRDLRNNTVESTLSKQLFHLIKYGAQSSGSNHLTEEMIQQGLNTLEEIAHDYRIEELEKIRVRNNQLIEQRLSKLTSYYERRILSTQDDLSRIANEKIRRMKKSMLERLERELKRKTEQLELKKVADILSQRIAHGVLVIK</sequence>
<dbReference type="Proteomes" id="UP001524383">
    <property type="component" value="Unassembled WGS sequence"/>
</dbReference>
<dbReference type="GO" id="GO:0005524">
    <property type="term" value="F:ATP binding"/>
    <property type="evidence" value="ECO:0007669"/>
    <property type="project" value="UniProtKB-KW"/>
</dbReference>
<dbReference type="Pfam" id="PF00271">
    <property type="entry name" value="Helicase_C"/>
    <property type="match status" value="1"/>
</dbReference>
<reference evidence="8 9" key="1">
    <citation type="submission" date="2019-08" db="EMBL/GenBank/DDBJ databases">
        <authorList>
            <person name="Chen S.-C."/>
            <person name="Lai M.-C."/>
            <person name="You Y.-T."/>
        </authorList>
    </citation>
    <scope>NUCLEOTIDE SEQUENCE [LARGE SCALE GENOMIC DNA]</scope>
    <source>
        <strain evidence="8 9">P2F9704a</strain>
    </source>
</reference>
<dbReference type="InterPro" id="IPR001650">
    <property type="entry name" value="Helicase_C-like"/>
</dbReference>
<evidence type="ECO:0000259" key="7">
    <source>
        <dbReference type="PROSITE" id="PS51194"/>
    </source>
</evidence>
<evidence type="ECO:0000256" key="3">
    <source>
        <dbReference type="ARBA" id="ARBA00022806"/>
    </source>
</evidence>
<evidence type="ECO:0008006" key="10">
    <source>
        <dbReference type="Google" id="ProtNLM"/>
    </source>
</evidence>
<evidence type="ECO:0000259" key="6">
    <source>
        <dbReference type="PROSITE" id="PS51192"/>
    </source>
</evidence>
<dbReference type="EMBL" id="VOTZ01000007">
    <property type="protein sequence ID" value="MCQ1538289.1"/>
    <property type="molecule type" value="Genomic_DNA"/>
</dbReference>
<dbReference type="PROSITE" id="PS51192">
    <property type="entry name" value="HELICASE_ATP_BIND_1"/>
    <property type="match status" value="1"/>
</dbReference>
<feature type="domain" description="Helicase C-terminal" evidence="7">
    <location>
        <begin position="512"/>
        <end position="701"/>
    </location>
</feature>
<keyword evidence="5" id="KW-0175">Coiled coil</keyword>